<accession>A0A9X3NJF4</accession>
<comment type="caution">
    <text evidence="1">The sequence shown here is derived from an EMBL/GenBank/DDBJ whole genome shotgun (WGS) entry which is preliminary data.</text>
</comment>
<name>A0A9X3NJF4_9ACTN</name>
<organism evidence="1 2">
    <name type="scientific">Streptomonospora mangrovi</name>
    <dbReference type="NCBI Taxonomy" id="2883123"/>
    <lineage>
        <taxon>Bacteria</taxon>
        <taxon>Bacillati</taxon>
        <taxon>Actinomycetota</taxon>
        <taxon>Actinomycetes</taxon>
        <taxon>Streptosporangiales</taxon>
        <taxon>Nocardiopsidaceae</taxon>
        <taxon>Streptomonospora</taxon>
    </lineage>
</organism>
<evidence type="ECO:0000313" key="1">
    <source>
        <dbReference type="EMBL" id="MDA0564602.1"/>
    </source>
</evidence>
<gene>
    <name evidence="1" type="ORF">LG943_09710</name>
</gene>
<sequence>MNPGADPLLALLRERYGKRWAIRRTENLWIATAQDPDTPHAPTLIEHDIERFVRQLEDPPAGAGRRSMLSVPWINDRLFEVGEGVYWDDTPPAN</sequence>
<dbReference type="AlphaFoldDB" id="A0A9X3NJF4"/>
<keyword evidence="2" id="KW-1185">Reference proteome</keyword>
<dbReference type="Proteomes" id="UP001140076">
    <property type="component" value="Unassembled WGS sequence"/>
</dbReference>
<proteinExistence type="predicted"/>
<dbReference type="RefSeq" id="WP_270071885.1">
    <property type="nucleotide sequence ID" value="NZ_JAJAQC010000013.1"/>
</dbReference>
<evidence type="ECO:0000313" key="2">
    <source>
        <dbReference type="Proteomes" id="UP001140076"/>
    </source>
</evidence>
<reference evidence="1" key="1">
    <citation type="submission" date="2021-10" db="EMBL/GenBank/DDBJ databases">
        <title>Streptomonospora sp. nov., isolated from mangrove soil.</title>
        <authorList>
            <person name="Chen X."/>
            <person name="Ge X."/>
            <person name="Liu W."/>
        </authorList>
    </citation>
    <scope>NUCLEOTIDE SEQUENCE</scope>
    <source>
        <strain evidence="1">S1-112</strain>
    </source>
</reference>
<dbReference type="EMBL" id="JAJAQC010000013">
    <property type="protein sequence ID" value="MDA0564602.1"/>
    <property type="molecule type" value="Genomic_DNA"/>
</dbReference>
<protein>
    <submittedName>
        <fullName evidence="1">Uncharacterized protein</fullName>
    </submittedName>
</protein>